<feature type="compositionally biased region" description="Basic and acidic residues" evidence="1">
    <location>
        <begin position="65"/>
        <end position="77"/>
    </location>
</feature>
<feature type="compositionally biased region" description="Polar residues" evidence="1">
    <location>
        <begin position="55"/>
        <end position="64"/>
    </location>
</feature>
<evidence type="ECO:0000256" key="1">
    <source>
        <dbReference type="SAM" id="MobiDB-lite"/>
    </source>
</evidence>
<dbReference type="AlphaFoldDB" id="A0AAZ1XE25"/>
<sequence>MRRLLNVDQALKLFFELEENAEPDSEPESDECDDEVDDPLFVLEEVKREGEEEQPLTSTQSVSRRSAERRGRHDMPTRSRSPLPQAAKPHLSSEPWKSDGDADITPECSRFQPRRTPGVQIETLCPQSPKDLFLLFFATDTVSTICANTNKNATKNQHLGKKYKWTDVETEHLYQFFGLLIYMSLVSLPSLRDYWRQNHILSVPLPSKVMTRDRFRSIFWKIHLSDPEEDLKNDAKKGTPGHDKLFRIRPLYDEILSRAGIAYYHPRRELSVDERMVATKAKTGMTQYMKDKPTKWGMKMFILAESKSGYTISFTIYTGKNQTASEHGLAYDVVMNLIQPSCLGTGYHIYMDNFYTSPRLFLDLTSMRFGACGTYRENRKGCPKDRTNALNRKCPRGSVRWIREGPLVFVKWMDTREVSVCSTIHPAFSGETVRRKVKDRDGHWVTREIPCPTPIMAYNKNMGGVDLSDQLIQYYSTHRKTAHWYRTMLLHFLDIATTNAFIMHHEMCSAKQVQPMAHKDFMVELVCQLCGMDKTGVPHSRRAEHIPVPILTDTDAVQKATKGRLRCKRCLQEDNRRSDTPWKCQACGVPLCLVVDRNCFLECVNSDT</sequence>
<evidence type="ECO:0000259" key="2">
    <source>
        <dbReference type="Pfam" id="PF13843"/>
    </source>
</evidence>
<feature type="domain" description="PiggyBac transposable element-derived protein" evidence="2">
    <location>
        <begin position="128"/>
        <end position="501"/>
    </location>
</feature>
<reference evidence="4" key="1">
    <citation type="submission" date="2020-03" db="EMBL/GenBank/DDBJ databases">
        <title>Evolution of repeat sequences and sex chromosomes of tilapia species revealed by chromosome-level genomes.</title>
        <authorList>
            <person name="Xu L."/>
            <person name="Tao W."/>
            <person name="Wang D."/>
            <person name="Zhou Q."/>
        </authorList>
    </citation>
    <scope>NUCLEOTIDE SEQUENCE [LARGE SCALE GENOMIC DNA]</scope>
    <source>
        <strain evidence="4">Israel</strain>
    </source>
</reference>
<dbReference type="Ensembl" id="ENSOABT00000069337.1">
    <property type="protein sequence ID" value="ENSOABP00000065865.1"/>
    <property type="gene ID" value="ENSOABG00000038973.1"/>
</dbReference>
<dbReference type="PANTHER" id="PTHR46599:SF3">
    <property type="entry name" value="PIGGYBAC TRANSPOSABLE ELEMENT-DERIVED PROTEIN 4"/>
    <property type="match status" value="1"/>
</dbReference>
<protein>
    <recommendedName>
        <fullName evidence="2">PiggyBac transposable element-derived protein domain-containing protein</fullName>
    </recommendedName>
</protein>
<dbReference type="PANTHER" id="PTHR46599">
    <property type="entry name" value="PIGGYBAC TRANSPOSABLE ELEMENT-DERIVED PROTEIN 4"/>
    <property type="match status" value="1"/>
</dbReference>
<reference evidence="3" key="2">
    <citation type="submission" date="2025-08" db="UniProtKB">
        <authorList>
            <consortium name="Ensembl"/>
        </authorList>
    </citation>
    <scope>IDENTIFICATION</scope>
</reference>
<dbReference type="Pfam" id="PF13843">
    <property type="entry name" value="DDE_Tnp_1_7"/>
    <property type="match status" value="1"/>
</dbReference>
<evidence type="ECO:0000313" key="3">
    <source>
        <dbReference type="Ensembl" id="ENSOABP00000065865.1"/>
    </source>
</evidence>
<evidence type="ECO:0000313" key="4">
    <source>
        <dbReference type="Proteomes" id="UP000472276"/>
    </source>
</evidence>
<dbReference type="Proteomes" id="UP000472276">
    <property type="component" value="Unassembled WGS sequence"/>
</dbReference>
<name>A0AAZ1XE25_OREAU</name>
<organism evidence="3 4">
    <name type="scientific">Oreochromis aureus</name>
    <name type="common">Israeli tilapia</name>
    <name type="synonym">Chromis aureus</name>
    <dbReference type="NCBI Taxonomy" id="47969"/>
    <lineage>
        <taxon>Eukaryota</taxon>
        <taxon>Metazoa</taxon>
        <taxon>Chordata</taxon>
        <taxon>Craniata</taxon>
        <taxon>Vertebrata</taxon>
        <taxon>Euteleostomi</taxon>
        <taxon>Actinopterygii</taxon>
        <taxon>Neopterygii</taxon>
        <taxon>Teleostei</taxon>
        <taxon>Neoteleostei</taxon>
        <taxon>Acanthomorphata</taxon>
        <taxon>Ovalentaria</taxon>
        <taxon>Cichlomorphae</taxon>
        <taxon>Cichliformes</taxon>
        <taxon>Cichlidae</taxon>
        <taxon>African cichlids</taxon>
        <taxon>Pseudocrenilabrinae</taxon>
        <taxon>Oreochromini</taxon>
        <taxon>Oreochromis</taxon>
    </lineage>
</organism>
<proteinExistence type="predicted"/>
<dbReference type="InterPro" id="IPR029526">
    <property type="entry name" value="PGBD"/>
</dbReference>
<keyword evidence="4" id="KW-1185">Reference proteome</keyword>
<feature type="compositionally biased region" description="Acidic residues" evidence="1">
    <location>
        <begin position="17"/>
        <end position="38"/>
    </location>
</feature>
<reference evidence="3" key="3">
    <citation type="submission" date="2025-09" db="UniProtKB">
        <authorList>
            <consortium name="Ensembl"/>
        </authorList>
    </citation>
    <scope>IDENTIFICATION</scope>
</reference>
<feature type="region of interest" description="Disordered" evidence="1">
    <location>
        <begin position="17"/>
        <end position="113"/>
    </location>
</feature>
<accession>A0AAZ1XE25</accession>